<evidence type="ECO:0000256" key="2">
    <source>
        <dbReference type="ARBA" id="ARBA00023015"/>
    </source>
</evidence>
<dbReference type="SMART" id="SM01019">
    <property type="entry name" value="B3"/>
    <property type="match status" value="1"/>
</dbReference>
<proteinExistence type="predicted"/>
<dbReference type="PANTHER" id="PTHR31140">
    <property type="entry name" value="B3 DOMAIN-CONTAINING TRANSCRIPTION FACTOR ABI3"/>
    <property type="match status" value="1"/>
</dbReference>
<dbReference type="EMBL" id="JAFEMO010000002">
    <property type="protein sequence ID" value="KAH7575761.1"/>
    <property type="molecule type" value="Genomic_DNA"/>
</dbReference>
<keyword evidence="3" id="KW-0238">DNA-binding</keyword>
<evidence type="ECO:0000256" key="1">
    <source>
        <dbReference type="ARBA" id="ARBA00004123"/>
    </source>
</evidence>
<dbReference type="CDD" id="cd10017">
    <property type="entry name" value="B3_DNA"/>
    <property type="match status" value="1"/>
</dbReference>
<dbReference type="InterPro" id="IPR003340">
    <property type="entry name" value="B3_DNA-bd"/>
</dbReference>
<protein>
    <recommendedName>
        <fullName evidence="6">TF-B3 domain-containing protein</fullName>
    </recommendedName>
</protein>
<dbReference type="InterPro" id="IPR015300">
    <property type="entry name" value="DNA-bd_pseudobarrel_sf"/>
</dbReference>
<evidence type="ECO:0000256" key="5">
    <source>
        <dbReference type="ARBA" id="ARBA00023242"/>
    </source>
</evidence>
<accession>A0ABQ8IGF3</accession>
<evidence type="ECO:0000259" key="6">
    <source>
        <dbReference type="PROSITE" id="PS50863"/>
    </source>
</evidence>
<name>A0ABQ8IGF3_9ROSI</name>
<dbReference type="SUPFAM" id="SSF101936">
    <property type="entry name" value="DNA-binding pseudobarrel domain"/>
    <property type="match status" value="1"/>
</dbReference>
<keyword evidence="8" id="KW-1185">Reference proteome</keyword>
<dbReference type="PANTHER" id="PTHR31140:SF145">
    <property type="entry name" value="TF-B3 DOMAIN-CONTAINING PROTEIN"/>
    <property type="match status" value="1"/>
</dbReference>
<feature type="domain" description="TF-B3" evidence="6">
    <location>
        <begin position="38"/>
        <end position="106"/>
    </location>
</feature>
<keyword evidence="2" id="KW-0805">Transcription regulation</keyword>
<dbReference type="InterPro" id="IPR044800">
    <property type="entry name" value="LEC2-like"/>
</dbReference>
<dbReference type="Pfam" id="PF02362">
    <property type="entry name" value="B3"/>
    <property type="match status" value="1"/>
</dbReference>
<evidence type="ECO:0000256" key="3">
    <source>
        <dbReference type="ARBA" id="ARBA00023125"/>
    </source>
</evidence>
<comment type="caution">
    <text evidence="7">The sequence shown here is derived from an EMBL/GenBank/DDBJ whole genome shotgun (WGS) entry which is preliminary data.</text>
</comment>
<dbReference type="PROSITE" id="PS50863">
    <property type="entry name" value="B3"/>
    <property type="match status" value="1"/>
</dbReference>
<sequence length="160" mass="18211">MEIFTKLLTKSDIESKLAVPTTALQYFSIPEGGHCTDLMVTDSTGQGWPFRLYIRASGRYPKPLLTTGWLQFVRTKGLQVGDKVIFSKEEEKTGRKQYKIEVKRHTFVLFGKHIQAEVDQLVDPKSDTKGYQLECDLSLRLSQNTKVGCSKVYETKALFI</sequence>
<keyword evidence="5" id="KW-0539">Nucleus</keyword>
<evidence type="ECO:0000313" key="8">
    <source>
        <dbReference type="Proteomes" id="UP000827721"/>
    </source>
</evidence>
<dbReference type="Proteomes" id="UP000827721">
    <property type="component" value="Unassembled WGS sequence"/>
</dbReference>
<dbReference type="Gene3D" id="2.40.330.10">
    <property type="entry name" value="DNA-binding pseudobarrel domain"/>
    <property type="match status" value="1"/>
</dbReference>
<organism evidence="7 8">
    <name type="scientific">Xanthoceras sorbifolium</name>
    <dbReference type="NCBI Taxonomy" id="99658"/>
    <lineage>
        <taxon>Eukaryota</taxon>
        <taxon>Viridiplantae</taxon>
        <taxon>Streptophyta</taxon>
        <taxon>Embryophyta</taxon>
        <taxon>Tracheophyta</taxon>
        <taxon>Spermatophyta</taxon>
        <taxon>Magnoliopsida</taxon>
        <taxon>eudicotyledons</taxon>
        <taxon>Gunneridae</taxon>
        <taxon>Pentapetalae</taxon>
        <taxon>rosids</taxon>
        <taxon>malvids</taxon>
        <taxon>Sapindales</taxon>
        <taxon>Sapindaceae</taxon>
        <taxon>Xanthoceroideae</taxon>
        <taxon>Xanthoceras</taxon>
    </lineage>
</organism>
<evidence type="ECO:0000256" key="4">
    <source>
        <dbReference type="ARBA" id="ARBA00023163"/>
    </source>
</evidence>
<gene>
    <name evidence="7" type="ORF">JRO89_XS02G0212500</name>
</gene>
<comment type="subcellular location">
    <subcellularLocation>
        <location evidence="1">Nucleus</location>
    </subcellularLocation>
</comment>
<reference evidence="7 8" key="1">
    <citation type="submission" date="2021-02" db="EMBL/GenBank/DDBJ databases">
        <title>Plant Genome Project.</title>
        <authorList>
            <person name="Zhang R.-G."/>
        </authorList>
    </citation>
    <scope>NUCLEOTIDE SEQUENCE [LARGE SCALE GENOMIC DNA]</scope>
    <source>
        <tissue evidence="7">Leaves</tissue>
    </source>
</reference>
<evidence type="ECO:0000313" key="7">
    <source>
        <dbReference type="EMBL" id="KAH7575761.1"/>
    </source>
</evidence>
<keyword evidence="4" id="KW-0804">Transcription</keyword>